<keyword evidence="3" id="KW-1003">Cell membrane</keyword>
<comment type="subcellular location">
    <subcellularLocation>
        <location evidence="1 9">Cell inner membrane</location>
        <topology evidence="1 9">Multi-pass membrane protein</topology>
    </subcellularLocation>
</comment>
<evidence type="ECO:0000256" key="8">
    <source>
        <dbReference type="ARBA" id="ARBA00038436"/>
    </source>
</evidence>
<keyword evidence="5 9" id="KW-0812">Transmembrane</keyword>
<evidence type="ECO:0000256" key="7">
    <source>
        <dbReference type="ARBA" id="ARBA00023136"/>
    </source>
</evidence>
<feature type="transmembrane region" description="Helical" evidence="9">
    <location>
        <begin position="87"/>
        <end position="112"/>
    </location>
</feature>
<dbReference type="GO" id="GO:0015740">
    <property type="term" value="P:C4-dicarboxylate transport"/>
    <property type="evidence" value="ECO:0007669"/>
    <property type="project" value="TreeGrafter"/>
</dbReference>
<feature type="transmembrane region" description="Helical" evidence="9">
    <location>
        <begin position="132"/>
        <end position="154"/>
    </location>
</feature>
<dbReference type="STRING" id="1086013.SAMN05421774_103310"/>
<comment type="subunit">
    <text evidence="9">The complex comprises the extracytoplasmic solute receptor protein and the two transmembrane proteins.</text>
</comment>
<dbReference type="Proteomes" id="UP000186141">
    <property type="component" value="Unassembled WGS sequence"/>
</dbReference>
<dbReference type="GO" id="GO:0022857">
    <property type="term" value="F:transmembrane transporter activity"/>
    <property type="evidence" value="ECO:0007669"/>
    <property type="project" value="UniProtKB-UniRule"/>
</dbReference>
<dbReference type="PANTHER" id="PTHR35011">
    <property type="entry name" value="2,3-DIKETO-L-GULONATE TRAP TRANSPORTER SMALL PERMEASE PROTEIN YIAM"/>
    <property type="match status" value="1"/>
</dbReference>
<evidence type="ECO:0000256" key="1">
    <source>
        <dbReference type="ARBA" id="ARBA00004429"/>
    </source>
</evidence>
<keyword evidence="4 9" id="KW-0997">Cell inner membrane</keyword>
<evidence type="ECO:0000259" key="10">
    <source>
        <dbReference type="Pfam" id="PF04290"/>
    </source>
</evidence>
<comment type="similarity">
    <text evidence="8 9">Belongs to the TRAP transporter small permease family.</text>
</comment>
<proteinExistence type="inferred from homology"/>
<evidence type="ECO:0000313" key="12">
    <source>
        <dbReference type="Proteomes" id="UP000186141"/>
    </source>
</evidence>
<accession>A0A1N7NDI2</accession>
<comment type="caution">
    <text evidence="9">Lacks conserved residue(s) required for the propagation of feature annotation.</text>
</comment>
<sequence length="187" mass="20500">MGTIRKTIRYMTGAMGFLGSALVILLVLHVSADVILRNVFGYPIAGTIEVVSMVYMIGICFLPLALADERDAHISVEVLTELMPPGVVRWLIIAGTALGIVVMGFLCWRTWLEAVVQYRKGAVMIVAGRDPIITWPSYFLLPLGFGLSALVCVWKIFCQMTRRPFGPGDDALPAGMELVAKDKIENV</sequence>
<evidence type="ECO:0000256" key="4">
    <source>
        <dbReference type="ARBA" id="ARBA00022519"/>
    </source>
</evidence>
<dbReference type="EMBL" id="FTOT01000003">
    <property type="protein sequence ID" value="SIS96338.1"/>
    <property type="molecule type" value="Genomic_DNA"/>
</dbReference>
<evidence type="ECO:0000313" key="11">
    <source>
        <dbReference type="EMBL" id="SIS96338.1"/>
    </source>
</evidence>
<name>A0A1N7NDI2_9RHOB</name>
<feature type="domain" description="Tripartite ATP-independent periplasmic transporters DctQ component" evidence="10">
    <location>
        <begin position="26"/>
        <end position="160"/>
    </location>
</feature>
<keyword evidence="7 9" id="KW-0472">Membrane</keyword>
<protein>
    <recommendedName>
        <fullName evidence="9">TRAP transporter small permease protein</fullName>
    </recommendedName>
</protein>
<evidence type="ECO:0000256" key="6">
    <source>
        <dbReference type="ARBA" id="ARBA00022989"/>
    </source>
</evidence>
<evidence type="ECO:0000256" key="9">
    <source>
        <dbReference type="RuleBase" id="RU369079"/>
    </source>
</evidence>
<evidence type="ECO:0000256" key="2">
    <source>
        <dbReference type="ARBA" id="ARBA00022448"/>
    </source>
</evidence>
<keyword evidence="12" id="KW-1185">Reference proteome</keyword>
<keyword evidence="6 9" id="KW-1133">Transmembrane helix</keyword>
<dbReference type="InterPro" id="IPR055348">
    <property type="entry name" value="DctQ"/>
</dbReference>
<gene>
    <name evidence="11" type="ORF">SAMN05421774_103310</name>
</gene>
<organism evidence="11 12">
    <name type="scientific">Gemmobacter megaterium</name>
    <dbReference type="NCBI Taxonomy" id="1086013"/>
    <lineage>
        <taxon>Bacteria</taxon>
        <taxon>Pseudomonadati</taxon>
        <taxon>Pseudomonadota</taxon>
        <taxon>Alphaproteobacteria</taxon>
        <taxon>Rhodobacterales</taxon>
        <taxon>Paracoccaceae</taxon>
        <taxon>Gemmobacter</taxon>
    </lineage>
</organism>
<comment type="function">
    <text evidence="9">Part of the tripartite ATP-independent periplasmic (TRAP) transport system.</text>
</comment>
<evidence type="ECO:0000256" key="3">
    <source>
        <dbReference type="ARBA" id="ARBA00022475"/>
    </source>
</evidence>
<feature type="transmembrane region" description="Helical" evidence="9">
    <location>
        <begin position="42"/>
        <end position="66"/>
    </location>
</feature>
<keyword evidence="2 9" id="KW-0813">Transport</keyword>
<dbReference type="AlphaFoldDB" id="A0A1N7NDI2"/>
<reference evidence="11 12" key="1">
    <citation type="submission" date="2017-01" db="EMBL/GenBank/DDBJ databases">
        <authorList>
            <person name="Mah S.A."/>
            <person name="Swanson W.J."/>
            <person name="Moy G.W."/>
            <person name="Vacquier V.D."/>
        </authorList>
    </citation>
    <scope>NUCLEOTIDE SEQUENCE [LARGE SCALE GENOMIC DNA]</scope>
    <source>
        <strain evidence="11 12">DSM 26375</strain>
    </source>
</reference>
<dbReference type="GO" id="GO:0005886">
    <property type="term" value="C:plasma membrane"/>
    <property type="evidence" value="ECO:0007669"/>
    <property type="project" value="UniProtKB-SubCell"/>
</dbReference>
<dbReference type="InterPro" id="IPR007387">
    <property type="entry name" value="TRAP_DctQ"/>
</dbReference>
<dbReference type="PANTHER" id="PTHR35011:SF10">
    <property type="entry name" value="TRAP TRANSPORTER SMALL PERMEASE PROTEIN"/>
    <property type="match status" value="1"/>
</dbReference>
<evidence type="ECO:0000256" key="5">
    <source>
        <dbReference type="ARBA" id="ARBA00022692"/>
    </source>
</evidence>
<dbReference type="Pfam" id="PF04290">
    <property type="entry name" value="DctQ"/>
    <property type="match status" value="1"/>
</dbReference>